<dbReference type="EMBL" id="LOBR01000063">
    <property type="protein sequence ID" value="KYN85993.1"/>
    <property type="molecule type" value="Genomic_DNA"/>
</dbReference>
<name>A0A151KV71_9VIBR</name>
<gene>
    <name evidence="1" type="ORF">ATY37_19860</name>
</gene>
<dbReference type="Proteomes" id="UP000075346">
    <property type="component" value="Unassembled WGS sequence"/>
</dbReference>
<dbReference type="AlphaFoldDB" id="A0A151KV71"/>
<evidence type="ECO:0000313" key="2">
    <source>
        <dbReference type="Proteomes" id="UP000075346"/>
    </source>
</evidence>
<protein>
    <submittedName>
        <fullName evidence="1">Uncharacterized protein</fullName>
    </submittedName>
</protein>
<reference evidence="2" key="1">
    <citation type="submission" date="2015-12" db="EMBL/GenBank/DDBJ databases">
        <authorList>
            <person name="Shamseldin A."/>
            <person name="Moawad H."/>
            <person name="Abd El-Rahim W.M."/>
            <person name="Sadowsky M.J."/>
        </authorList>
    </citation>
    <scope>NUCLEOTIDE SEQUENCE [LARGE SCALE GENOMIC DNA]</scope>
    <source>
        <strain evidence="2">2538-88</strain>
    </source>
</reference>
<evidence type="ECO:0000313" key="1">
    <source>
        <dbReference type="EMBL" id="KYN85993.1"/>
    </source>
</evidence>
<proteinExistence type="predicted"/>
<sequence length="183" mass="19834">MAALSVLGCFDSREPITLQKLDLESLTFTAKPIQIYKEQSLDTIAKLVYEVTGIIPETALHTFANVKDGLNSIVAMAYVAKQFGFSTSVIVKDMDTLQTLSNHYPQELKLAEAQNLKIEVGLSKLGSSTVLLPTIVHSTGEKHSVALSDQGLFDPADGSVTQVAPLIVWSNWLGVALKVEKFA</sequence>
<accession>A0A151KV71</accession>
<organism evidence="1 2">
    <name type="scientific">Vibrio cidicii</name>
    <dbReference type="NCBI Taxonomy" id="1763883"/>
    <lineage>
        <taxon>Bacteria</taxon>
        <taxon>Pseudomonadati</taxon>
        <taxon>Pseudomonadota</taxon>
        <taxon>Gammaproteobacteria</taxon>
        <taxon>Vibrionales</taxon>
        <taxon>Vibrionaceae</taxon>
        <taxon>Vibrio</taxon>
    </lineage>
</organism>
<comment type="caution">
    <text evidence="1">The sequence shown here is derived from an EMBL/GenBank/DDBJ whole genome shotgun (WGS) entry which is preliminary data.</text>
</comment>